<keyword evidence="3" id="KW-0804">Transcription</keyword>
<dbReference type="Proteomes" id="UP000318288">
    <property type="component" value="Unassembled WGS sequence"/>
</dbReference>
<dbReference type="AlphaFoldDB" id="A0A5C6FEZ8"/>
<dbReference type="SUPFAM" id="SSF55785">
    <property type="entry name" value="PYP-like sensor domain (PAS domain)"/>
    <property type="match status" value="1"/>
</dbReference>
<accession>A0A5C6FEZ8</accession>
<dbReference type="PRINTS" id="PR00032">
    <property type="entry name" value="HTHARAC"/>
</dbReference>
<proteinExistence type="predicted"/>
<gene>
    <name evidence="5" type="primary">rhaS</name>
    <name evidence="5" type="ORF">Poly51_02510</name>
</gene>
<keyword evidence="1" id="KW-0805">Transcription regulation</keyword>
<dbReference type="InterPro" id="IPR050204">
    <property type="entry name" value="AraC_XylS_family_regulators"/>
</dbReference>
<dbReference type="PANTHER" id="PTHR46796">
    <property type="entry name" value="HTH-TYPE TRANSCRIPTIONAL ACTIVATOR RHAS-RELATED"/>
    <property type="match status" value="1"/>
</dbReference>
<dbReference type="Gene3D" id="3.30.450.20">
    <property type="entry name" value="PAS domain"/>
    <property type="match status" value="1"/>
</dbReference>
<keyword evidence="6" id="KW-1185">Reference proteome</keyword>
<dbReference type="RefSeq" id="WP_146453530.1">
    <property type="nucleotide sequence ID" value="NZ_SJPW01000001.1"/>
</dbReference>
<evidence type="ECO:0000256" key="1">
    <source>
        <dbReference type="ARBA" id="ARBA00023015"/>
    </source>
</evidence>
<dbReference type="InterPro" id="IPR009057">
    <property type="entry name" value="Homeodomain-like_sf"/>
</dbReference>
<dbReference type="SMART" id="SM00091">
    <property type="entry name" value="PAS"/>
    <property type="match status" value="1"/>
</dbReference>
<feature type="domain" description="HTH araC/xylS-type" evidence="4">
    <location>
        <begin position="146"/>
        <end position="244"/>
    </location>
</feature>
<dbReference type="InterPro" id="IPR013656">
    <property type="entry name" value="PAS_4"/>
</dbReference>
<dbReference type="InterPro" id="IPR018062">
    <property type="entry name" value="HTH_AraC-typ_CS"/>
</dbReference>
<dbReference type="GO" id="GO:0003700">
    <property type="term" value="F:DNA-binding transcription factor activity"/>
    <property type="evidence" value="ECO:0007669"/>
    <property type="project" value="InterPro"/>
</dbReference>
<evidence type="ECO:0000256" key="2">
    <source>
        <dbReference type="ARBA" id="ARBA00023125"/>
    </source>
</evidence>
<dbReference type="EMBL" id="SJPW01000001">
    <property type="protein sequence ID" value="TWU59978.1"/>
    <property type="molecule type" value="Genomic_DNA"/>
</dbReference>
<dbReference type="Gene3D" id="1.10.10.60">
    <property type="entry name" value="Homeodomain-like"/>
    <property type="match status" value="2"/>
</dbReference>
<dbReference type="NCBIfam" id="TIGR00229">
    <property type="entry name" value="sensory_box"/>
    <property type="match status" value="1"/>
</dbReference>
<dbReference type="InterPro" id="IPR035965">
    <property type="entry name" value="PAS-like_dom_sf"/>
</dbReference>
<dbReference type="CDD" id="cd00130">
    <property type="entry name" value="PAS"/>
    <property type="match status" value="1"/>
</dbReference>
<evidence type="ECO:0000313" key="5">
    <source>
        <dbReference type="EMBL" id="TWU59978.1"/>
    </source>
</evidence>
<dbReference type="Pfam" id="PF08448">
    <property type="entry name" value="PAS_4"/>
    <property type="match status" value="1"/>
</dbReference>
<dbReference type="PROSITE" id="PS00041">
    <property type="entry name" value="HTH_ARAC_FAMILY_1"/>
    <property type="match status" value="1"/>
</dbReference>
<reference evidence="5 6" key="1">
    <citation type="submission" date="2019-02" db="EMBL/GenBank/DDBJ databases">
        <title>Deep-cultivation of Planctomycetes and their phenomic and genomic characterization uncovers novel biology.</title>
        <authorList>
            <person name="Wiegand S."/>
            <person name="Jogler M."/>
            <person name="Boedeker C."/>
            <person name="Pinto D."/>
            <person name="Vollmers J."/>
            <person name="Rivas-Marin E."/>
            <person name="Kohn T."/>
            <person name="Peeters S.H."/>
            <person name="Heuer A."/>
            <person name="Rast P."/>
            <person name="Oberbeckmann S."/>
            <person name="Bunk B."/>
            <person name="Jeske O."/>
            <person name="Meyerdierks A."/>
            <person name="Storesund J.E."/>
            <person name="Kallscheuer N."/>
            <person name="Luecker S."/>
            <person name="Lage O.M."/>
            <person name="Pohl T."/>
            <person name="Merkel B.J."/>
            <person name="Hornburger P."/>
            <person name="Mueller R.-W."/>
            <person name="Bruemmer F."/>
            <person name="Labrenz M."/>
            <person name="Spormann A.M."/>
            <person name="Op Den Camp H."/>
            <person name="Overmann J."/>
            <person name="Amann R."/>
            <person name="Jetten M.S.M."/>
            <person name="Mascher T."/>
            <person name="Medema M.H."/>
            <person name="Devos D.P."/>
            <person name="Kaster A.-K."/>
            <person name="Ovreas L."/>
            <person name="Rohde M."/>
            <person name="Galperin M.Y."/>
            <person name="Jogler C."/>
        </authorList>
    </citation>
    <scope>NUCLEOTIDE SEQUENCE [LARGE SCALE GENOMIC DNA]</scope>
    <source>
        <strain evidence="5 6">Poly51</strain>
    </source>
</reference>
<dbReference type="InterPro" id="IPR018060">
    <property type="entry name" value="HTH_AraC"/>
</dbReference>
<dbReference type="OrthoDB" id="273555at2"/>
<dbReference type="InterPro" id="IPR020449">
    <property type="entry name" value="Tscrpt_reg_AraC-type_HTH"/>
</dbReference>
<dbReference type="GO" id="GO:0043565">
    <property type="term" value="F:sequence-specific DNA binding"/>
    <property type="evidence" value="ECO:0007669"/>
    <property type="project" value="InterPro"/>
</dbReference>
<comment type="caution">
    <text evidence="5">The sequence shown here is derived from an EMBL/GenBank/DDBJ whole genome shotgun (WGS) entry which is preliminary data.</text>
</comment>
<evidence type="ECO:0000313" key="6">
    <source>
        <dbReference type="Proteomes" id="UP000318288"/>
    </source>
</evidence>
<keyword evidence="2" id="KW-0238">DNA-binding</keyword>
<organism evidence="5 6">
    <name type="scientific">Rubripirellula tenax</name>
    <dbReference type="NCBI Taxonomy" id="2528015"/>
    <lineage>
        <taxon>Bacteria</taxon>
        <taxon>Pseudomonadati</taxon>
        <taxon>Planctomycetota</taxon>
        <taxon>Planctomycetia</taxon>
        <taxon>Pirellulales</taxon>
        <taxon>Pirellulaceae</taxon>
        <taxon>Rubripirellula</taxon>
    </lineage>
</organism>
<dbReference type="InterPro" id="IPR000014">
    <property type="entry name" value="PAS"/>
</dbReference>
<dbReference type="PROSITE" id="PS01124">
    <property type="entry name" value="HTH_ARAC_FAMILY_2"/>
    <property type="match status" value="1"/>
</dbReference>
<evidence type="ECO:0000256" key="3">
    <source>
        <dbReference type="ARBA" id="ARBA00023163"/>
    </source>
</evidence>
<sequence>MKTTDLRDRFFRRLDSHEQVFSLLDLLPGLSFFVKDRQGRFVALNRRGCEYCGVTSEDEALGKTDHDFFPKQRADEYRADDLTVLQSGEPIINRVESAPESAGSPRLVMTSKVPLRDPRGRVIGVAGFSRQIEQIRQAKGTVAAFADVIEHLHECFAENLSTADLADMAGLSQSQFERRFRRAFNASPRQYLMRIRVERSAAMLSETSKTVSEVALACGFYDHAHFSRSFRRIMNASPTEYRSRNS</sequence>
<name>A0A5C6FEZ8_9BACT</name>
<dbReference type="SUPFAM" id="SSF46689">
    <property type="entry name" value="Homeodomain-like"/>
    <property type="match status" value="2"/>
</dbReference>
<dbReference type="SMART" id="SM00342">
    <property type="entry name" value="HTH_ARAC"/>
    <property type="match status" value="1"/>
</dbReference>
<protein>
    <submittedName>
        <fullName evidence="5">HTH-type transcriptional activator RhaS</fullName>
    </submittedName>
</protein>
<dbReference type="PANTHER" id="PTHR46796:SF13">
    <property type="entry name" value="HTH-TYPE TRANSCRIPTIONAL ACTIVATOR RHAS"/>
    <property type="match status" value="1"/>
</dbReference>
<dbReference type="Pfam" id="PF12833">
    <property type="entry name" value="HTH_18"/>
    <property type="match status" value="1"/>
</dbReference>
<evidence type="ECO:0000259" key="4">
    <source>
        <dbReference type="PROSITE" id="PS01124"/>
    </source>
</evidence>